<keyword evidence="1" id="KW-0472">Membrane</keyword>
<organism evidence="2 3">
    <name type="scientific">Orenia marismortui</name>
    <dbReference type="NCBI Taxonomy" id="46469"/>
    <lineage>
        <taxon>Bacteria</taxon>
        <taxon>Bacillati</taxon>
        <taxon>Bacillota</taxon>
        <taxon>Clostridia</taxon>
        <taxon>Halanaerobiales</taxon>
        <taxon>Halobacteroidaceae</taxon>
        <taxon>Orenia</taxon>
    </lineage>
</organism>
<dbReference type="NCBIfam" id="TIGR04518">
    <property type="entry name" value="ECF_S_folT_fam"/>
    <property type="match status" value="1"/>
</dbReference>
<keyword evidence="3" id="KW-1185">Reference proteome</keyword>
<name>A0A4R8HQP4_9FIRM</name>
<dbReference type="Gene3D" id="1.10.1760.20">
    <property type="match status" value="1"/>
</dbReference>
<proteinExistence type="predicted"/>
<feature type="transmembrane region" description="Helical" evidence="1">
    <location>
        <begin position="7"/>
        <end position="28"/>
    </location>
</feature>
<dbReference type="Proteomes" id="UP000295832">
    <property type="component" value="Unassembled WGS sequence"/>
</dbReference>
<reference evidence="2 3" key="1">
    <citation type="submission" date="2019-03" db="EMBL/GenBank/DDBJ databases">
        <title>Subsurface microbial communities from deep shales in Ohio and West Virginia, USA.</title>
        <authorList>
            <person name="Wrighton K."/>
        </authorList>
    </citation>
    <scope>NUCLEOTIDE SEQUENCE [LARGE SCALE GENOMIC DNA]</scope>
    <source>
        <strain evidence="2 3">MSL 6dP</strain>
    </source>
</reference>
<evidence type="ECO:0000256" key="1">
    <source>
        <dbReference type="SAM" id="Phobius"/>
    </source>
</evidence>
<protein>
    <submittedName>
        <fullName evidence="2">ECF transporter S component (Folate family)</fullName>
    </submittedName>
</protein>
<dbReference type="InterPro" id="IPR024529">
    <property type="entry name" value="ECF_trnsprt_substrate-spec"/>
</dbReference>
<comment type="caution">
    <text evidence="2">The sequence shown here is derived from an EMBL/GenBank/DDBJ whole genome shotgun (WGS) entry which is preliminary data.</text>
</comment>
<feature type="transmembrane region" description="Helical" evidence="1">
    <location>
        <begin position="104"/>
        <end position="128"/>
    </location>
</feature>
<dbReference type="RefSeq" id="WP_134114044.1">
    <property type="nucleotide sequence ID" value="NZ_SOEG01000001.1"/>
</dbReference>
<dbReference type="STRING" id="926561.GCA_000379025_01045"/>
<keyword evidence="1" id="KW-0812">Transmembrane</keyword>
<dbReference type="GO" id="GO:0022857">
    <property type="term" value="F:transmembrane transporter activity"/>
    <property type="evidence" value="ECO:0007669"/>
    <property type="project" value="InterPro"/>
</dbReference>
<sequence length="175" mass="19435">MKFSVKRIVYLALLVSLGVMLKFFKITIPYLGLSFTGFPMILAGVLFGPIAGGIVGGITDILGFILRPTGIFMPYFTLTAILTGLIPGFIVMLLKNNPLNFSHYLLAIGIGQLITSVILVPYFINILFRIPFEVKFYPALVTQLQHIPLYAFVIKVLVNRISSLDIDLELKININ</sequence>
<dbReference type="AlphaFoldDB" id="A0A4R8HQP4"/>
<gene>
    <name evidence="2" type="ORF">C7959_1019</name>
</gene>
<dbReference type="InterPro" id="IPR030949">
    <property type="entry name" value="ECF_S_folate_fam"/>
</dbReference>
<keyword evidence="1" id="KW-1133">Transmembrane helix</keyword>
<accession>A0A4R8HQP4</accession>
<dbReference type="EMBL" id="SOEG01000001">
    <property type="protein sequence ID" value="TDX59123.1"/>
    <property type="molecule type" value="Genomic_DNA"/>
</dbReference>
<dbReference type="Pfam" id="PF12822">
    <property type="entry name" value="ECF_trnsprt"/>
    <property type="match status" value="1"/>
</dbReference>
<feature type="transmembrane region" description="Helical" evidence="1">
    <location>
        <begin position="40"/>
        <end position="65"/>
    </location>
</feature>
<evidence type="ECO:0000313" key="3">
    <source>
        <dbReference type="Proteomes" id="UP000295832"/>
    </source>
</evidence>
<evidence type="ECO:0000313" key="2">
    <source>
        <dbReference type="EMBL" id="TDX59123.1"/>
    </source>
</evidence>
<feature type="transmembrane region" description="Helical" evidence="1">
    <location>
        <begin position="72"/>
        <end position="92"/>
    </location>
</feature>